<feature type="compositionally biased region" description="Low complexity" evidence="1">
    <location>
        <begin position="382"/>
        <end position="427"/>
    </location>
</feature>
<dbReference type="RefSeq" id="WP_145216855.1">
    <property type="nucleotide sequence ID" value="NZ_CP036432.1"/>
</dbReference>
<feature type="region of interest" description="Disordered" evidence="1">
    <location>
        <begin position="362"/>
        <end position="428"/>
    </location>
</feature>
<evidence type="ECO:0000313" key="3">
    <source>
        <dbReference type="EMBL" id="QDV86131.1"/>
    </source>
</evidence>
<keyword evidence="2" id="KW-0812">Transmembrane</keyword>
<organism evidence="3 4">
    <name type="scientific">Stieleria magnilauensis</name>
    <dbReference type="NCBI Taxonomy" id="2527963"/>
    <lineage>
        <taxon>Bacteria</taxon>
        <taxon>Pseudomonadati</taxon>
        <taxon>Planctomycetota</taxon>
        <taxon>Planctomycetia</taxon>
        <taxon>Pirellulales</taxon>
        <taxon>Pirellulaceae</taxon>
        <taxon>Stieleria</taxon>
    </lineage>
</organism>
<reference evidence="3 4" key="1">
    <citation type="submission" date="2019-02" db="EMBL/GenBank/DDBJ databases">
        <title>Deep-cultivation of Planctomycetes and their phenomic and genomic characterization uncovers novel biology.</title>
        <authorList>
            <person name="Wiegand S."/>
            <person name="Jogler M."/>
            <person name="Boedeker C."/>
            <person name="Pinto D."/>
            <person name="Vollmers J."/>
            <person name="Rivas-Marin E."/>
            <person name="Kohn T."/>
            <person name="Peeters S.H."/>
            <person name="Heuer A."/>
            <person name="Rast P."/>
            <person name="Oberbeckmann S."/>
            <person name="Bunk B."/>
            <person name="Jeske O."/>
            <person name="Meyerdierks A."/>
            <person name="Storesund J.E."/>
            <person name="Kallscheuer N."/>
            <person name="Luecker S."/>
            <person name="Lage O.M."/>
            <person name="Pohl T."/>
            <person name="Merkel B.J."/>
            <person name="Hornburger P."/>
            <person name="Mueller R.-W."/>
            <person name="Bruemmer F."/>
            <person name="Labrenz M."/>
            <person name="Spormann A.M."/>
            <person name="Op den Camp H."/>
            <person name="Overmann J."/>
            <person name="Amann R."/>
            <person name="Jetten M.S.M."/>
            <person name="Mascher T."/>
            <person name="Medema M.H."/>
            <person name="Devos D.P."/>
            <person name="Kaster A.-K."/>
            <person name="Ovreas L."/>
            <person name="Rohde M."/>
            <person name="Galperin M.Y."/>
            <person name="Jogler C."/>
        </authorList>
    </citation>
    <scope>NUCLEOTIDE SEQUENCE [LARGE SCALE GENOMIC DNA]</scope>
    <source>
        <strain evidence="3 4">TBK1r</strain>
    </source>
</reference>
<evidence type="ECO:0000256" key="1">
    <source>
        <dbReference type="SAM" id="MobiDB-lite"/>
    </source>
</evidence>
<accession>A0ABX5XZL0</accession>
<proteinExistence type="predicted"/>
<protein>
    <submittedName>
        <fullName evidence="3">Uncharacterized protein</fullName>
    </submittedName>
</protein>
<keyword evidence="2" id="KW-1133">Transmembrane helix</keyword>
<dbReference type="Proteomes" id="UP000318081">
    <property type="component" value="Chromosome"/>
</dbReference>
<gene>
    <name evidence="3" type="ORF">TBK1r_51490</name>
</gene>
<name>A0ABX5XZL0_9BACT</name>
<dbReference type="Gene3D" id="2.60.40.10">
    <property type="entry name" value="Immunoglobulins"/>
    <property type="match status" value="1"/>
</dbReference>
<evidence type="ECO:0000313" key="4">
    <source>
        <dbReference type="Proteomes" id="UP000318081"/>
    </source>
</evidence>
<feature type="transmembrane region" description="Helical" evidence="2">
    <location>
        <begin position="29"/>
        <end position="47"/>
    </location>
</feature>
<keyword evidence="2" id="KW-0472">Membrane</keyword>
<feature type="compositionally biased region" description="Low complexity" evidence="1">
    <location>
        <begin position="362"/>
        <end position="374"/>
    </location>
</feature>
<keyword evidence="4" id="KW-1185">Reference proteome</keyword>
<dbReference type="EMBL" id="CP036432">
    <property type="protein sequence ID" value="QDV86131.1"/>
    <property type="molecule type" value="Genomic_DNA"/>
</dbReference>
<sequence>MSTSGKYGERQSWRRADSGQAGKRKTIKALLTLVAIALTLLFVYLLLPGPNRQLITILVSNDYDTDVVTPPMFAANARAALKSQLQANDLRGSCDVIRSSFQQTELVSKYLSDPDDTVMVVLRGYLMLDGEKRPSLACSDLAIGSSPESPNGLLPLTEILEPLAAVASSSFGGTRLVVIDAEPLAAQPSLGQWNDDVFAHLDETIRQLPGESADRLWVLLTRGPMQNVGWDANTHLPLSTQTLLDGIQGGADLNRDLKIELDELCAFFSDRYGRMPRNNETDSPRVMLLRGGVGRVEPNALARGDLDVWIARVEPAADEEDGEEETPEDSGAVADDLADKISQSRSSGITATPVVLQSAGGDAAKAENASPAAGSAGGQATGGQATDGQTTDGSPAAATTGTPSAASNQPANPSAAPADSSAASNTSGNVADAAVEMTFWDRRDQFESIPLASSDGEPDVSPVALAPHLWRRLLVVVLAGQIKDFDPASPTPTPRQVAEDLRELQRIVKGQSSSGGINDNISDDIVSRLKRLVLNHRAARDATRPDRRLRTADALQHAVAVARSRLWSWLEFQRQAAIAGGPIPDQGIADAALQAERVLAEGDGAERPDQGTLDRQLSRLHSAINVFDRNVEGAVNQLLAGFALDDPPRTWELNRNAWAWLRSPLPTGDQRRRLRAAINSARLDPTDTEERTVNFSDVVFALPTPSQRSRDVTMKYRSDLAQFEKPRDSAAGPTDPAGWKAILEQGKDQSGAFADRFAASLRIDPRVNVVADQQPILHAITAKPIVRIASVTILDDSGQKLGDSAVLRLETMQDRRNLTLRIDPGRDQPVRLLVSADLRSSSNDFGPPRAEVLWKDPGMATSRPGESVAITIDGDSYRDLPLEIRPATLAERGVDLKLQLQIRADRVSDEIEGVVGIHSLPIELPRENRLRLVASSPPGIGCSREVLSDEGSLPGGLWLRTFNSRKTPFRFELFNESGKACMAKVWLIKLPKPMPDTVAAYWPDFAANLYASPEGGILDEKGRILEKFLLPTQILKGPSTLAIPADGERVALNFRAPASSTDAAAAPAAASAPATPGDTQTDISHGMALVCRLVDANDNVMPEKDQIICLVAKPWAPSDYVTTSVSYNDGEVEVNVELEFDIDGDASRDALPQLEKVPVNVRWVQDDQWSDFSAETSDPPRSLFVDLNPQAGRKQAFFRVPVVRRNRETWCRLDVDGWPRAIQHVVQHQPGAIGAAKLKNQIKFGSIALTRRPQGNTEQPTTSYHWPENEVYFKGDGDQLIATIKADFGFLTRTSDPEVAVDVEGRRFTGYKTDRFIRTTASPLSGDGVITLTTQVSDIQVELSQGRYRDERIPIEATLKLDNIEQESASITAVLDSTPPDKNLIAITPRQRGPYYDGATLEFSVTASDLGAKAAGISRLEIGLDTTQDGNANTKQVEHVFDPPASPAVLPAGKSQFKFQVAGEYAVVVRAIDAAGNESSNRYPITVVKKPTPADTPGGGPVAPKVKMGWLHGVLDTRAGMNGTLFLSPAPAPVNSKEKTILGQDKRFDFGPLPEGKYSLKFKGTKQNTSVTLTWKDLEIDTTPKKSKPLSLNLDQAETE</sequence>
<evidence type="ECO:0000256" key="2">
    <source>
        <dbReference type="SAM" id="Phobius"/>
    </source>
</evidence>
<dbReference type="InterPro" id="IPR013783">
    <property type="entry name" value="Ig-like_fold"/>
</dbReference>